<dbReference type="GO" id="GO:0005634">
    <property type="term" value="C:nucleus"/>
    <property type="evidence" value="ECO:0007669"/>
    <property type="project" value="InterPro"/>
</dbReference>
<evidence type="ECO:0000256" key="3">
    <source>
        <dbReference type="SAM" id="MobiDB-lite"/>
    </source>
</evidence>
<dbReference type="AlphaFoldDB" id="A0A7R8D2G7"/>
<dbReference type="Proteomes" id="UP000675881">
    <property type="component" value="Chromosome 6"/>
</dbReference>
<reference evidence="4" key="1">
    <citation type="submission" date="2021-02" db="EMBL/GenBank/DDBJ databases">
        <authorList>
            <person name="Bekaert M."/>
        </authorList>
    </citation>
    <scope>NUCLEOTIDE SEQUENCE</scope>
    <source>
        <strain evidence="4">IoA-00</strain>
    </source>
</reference>
<protein>
    <submittedName>
        <fullName evidence="4">NAP1L1</fullName>
    </submittedName>
</protein>
<feature type="region of interest" description="Disordered" evidence="3">
    <location>
        <begin position="70"/>
        <end position="104"/>
    </location>
</feature>
<dbReference type="InterPro" id="IPR037231">
    <property type="entry name" value="NAP-like_sf"/>
</dbReference>
<dbReference type="SUPFAM" id="SSF143113">
    <property type="entry name" value="NAP-like"/>
    <property type="match status" value="1"/>
</dbReference>
<dbReference type="Gene3D" id="1.20.5.1500">
    <property type="match status" value="1"/>
</dbReference>
<dbReference type="PANTHER" id="PTHR11875">
    <property type="entry name" value="TESTIS-SPECIFIC Y-ENCODED PROTEIN"/>
    <property type="match status" value="1"/>
</dbReference>
<comment type="similarity">
    <text evidence="1 2">Belongs to the nucleosome assembly protein (NAP) family.</text>
</comment>
<feature type="compositionally biased region" description="Acidic residues" evidence="3">
    <location>
        <begin position="250"/>
        <end position="277"/>
    </location>
</feature>
<evidence type="ECO:0000256" key="1">
    <source>
        <dbReference type="ARBA" id="ARBA00009947"/>
    </source>
</evidence>
<dbReference type="Pfam" id="PF00956">
    <property type="entry name" value="NAP"/>
    <property type="match status" value="2"/>
</dbReference>
<name>A0A7R8D2G7_LEPSM</name>
<feature type="compositionally biased region" description="Basic and acidic residues" evidence="3">
    <location>
        <begin position="281"/>
        <end position="290"/>
    </location>
</feature>
<evidence type="ECO:0000256" key="2">
    <source>
        <dbReference type="RuleBase" id="RU003876"/>
    </source>
</evidence>
<dbReference type="OrthoDB" id="27325at2759"/>
<dbReference type="EMBL" id="HG994585">
    <property type="protein sequence ID" value="CAF2976329.1"/>
    <property type="molecule type" value="Genomic_DNA"/>
</dbReference>
<dbReference type="GO" id="GO:0006334">
    <property type="term" value="P:nucleosome assembly"/>
    <property type="evidence" value="ECO:0007669"/>
    <property type="project" value="InterPro"/>
</dbReference>
<proteinExistence type="inferred from homology"/>
<sequence>MGDPDNTTPVEVPAEMSVFRQFFNSLDDLKNLPPSIEAEFYREVHQLECKYQERYTPLYELRNKITTGAYEPNDEECEWESEEDSDEEGADEQNNKKPEVVEAADDNTKGIPEFWLKVFNNVDILVTFSEKDPMGFTLHFIFSPNDFFTNKVLNKGCVGCNIDWKPGKNVTDKEVVKTQKHASKGTVRSTVDTDQADSFFNFFNPPEIPEDPNAQIETNLQDLISMDFEIGHYIREKIIPRAVLYFTGEALEDDGDVEDESNDDDDDDDEDDEEYGSDNEVQSKEDCKQQ</sequence>
<evidence type="ECO:0000313" key="4">
    <source>
        <dbReference type="EMBL" id="CAF2976329.1"/>
    </source>
</evidence>
<evidence type="ECO:0000313" key="5">
    <source>
        <dbReference type="Proteomes" id="UP000675881"/>
    </source>
</evidence>
<dbReference type="Gene3D" id="3.30.1120.90">
    <property type="entry name" value="Nucleosome assembly protein"/>
    <property type="match status" value="1"/>
</dbReference>
<accession>A0A7R8D2G7</accession>
<organism evidence="4 5">
    <name type="scientific">Lepeophtheirus salmonis</name>
    <name type="common">Salmon louse</name>
    <name type="synonym">Caligus salmonis</name>
    <dbReference type="NCBI Taxonomy" id="72036"/>
    <lineage>
        <taxon>Eukaryota</taxon>
        <taxon>Metazoa</taxon>
        <taxon>Ecdysozoa</taxon>
        <taxon>Arthropoda</taxon>
        <taxon>Crustacea</taxon>
        <taxon>Multicrustacea</taxon>
        <taxon>Hexanauplia</taxon>
        <taxon>Copepoda</taxon>
        <taxon>Siphonostomatoida</taxon>
        <taxon>Caligidae</taxon>
        <taxon>Lepeophtheirus</taxon>
    </lineage>
</organism>
<keyword evidence="5" id="KW-1185">Reference proteome</keyword>
<gene>
    <name evidence="4" type="ORF">LSAA_12571</name>
</gene>
<feature type="compositionally biased region" description="Acidic residues" evidence="3">
    <location>
        <begin position="72"/>
        <end position="91"/>
    </location>
</feature>
<dbReference type="InterPro" id="IPR002164">
    <property type="entry name" value="NAP_family"/>
</dbReference>
<feature type="region of interest" description="Disordered" evidence="3">
    <location>
        <begin position="250"/>
        <end position="290"/>
    </location>
</feature>